<dbReference type="AlphaFoldDB" id="A0A0K8RIQ4"/>
<reference evidence="1" key="1">
    <citation type="submission" date="2012-12" db="EMBL/GenBank/DDBJ databases">
        <title>Identification and characterization of a phenylalanine ammonia-lyase gene family in Isatis indigotica Fort.</title>
        <authorList>
            <person name="Liu Q."/>
            <person name="Chen J."/>
            <person name="Zhou X."/>
            <person name="Di P."/>
            <person name="Xiao Y."/>
            <person name="Xuan H."/>
            <person name="Zhang L."/>
            <person name="Chen W."/>
        </authorList>
    </citation>
    <scope>NUCLEOTIDE SEQUENCE</scope>
    <source>
        <tissue evidence="1">Salivary gland</tissue>
    </source>
</reference>
<evidence type="ECO:0000313" key="1">
    <source>
        <dbReference type="EMBL" id="JAA70961.1"/>
    </source>
</evidence>
<organism evidence="1">
    <name type="scientific">Ixodes ricinus</name>
    <name type="common">Common tick</name>
    <name type="synonym">Acarus ricinus</name>
    <dbReference type="NCBI Taxonomy" id="34613"/>
    <lineage>
        <taxon>Eukaryota</taxon>
        <taxon>Metazoa</taxon>
        <taxon>Ecdysozoa</taxon>
        <taxon>Arthropoda</taxon>
        <taxon>Chelicerata</taxon>
        <taxon>Arachnida</taxon>
        <taxon>Acari</taxon>
        <taxon>Parasitiformes</taxon>
        <taxon>Ixodida</taxon>
        <taxon>Ixodoidea</taxon>
        <taxon>Ixodidae</taxon>
        <taxon>Ixodinae</taxon>
        <taxon>Ixodes</taxon>
    </lineage>
</organism>
<sequence>MCFLSFQTQVINRHSVLINNPHTLPSPAHISITARIRTSVYSSKTFPTSGPPRSTTDQSTSYIGSLGPTRICFRHVRRLEASLQRRLHLGHPHCHPVMADVGRLVFLGRLQSRELVE</sequence>
<accession>A0A0K8RIQ4</accession>
<name>A0A0K8RIQ4_IXORI</name>
<proteinExistence type="evidence at transcript level"/>
<protein>
    <submittedName>
        <fullName evidence="1">Uncharacterized protein</fullName>
    </submittedName>
</protein>
<dbReference type="EMBL" id="GADI01002847">
    <property type="protein sequence ID" value="JAA70961.1"/>
    <property type="molecule type" value="mRNA"/>
</dbReference>